<sequence>MRKLLLLALAAAFPLTASAQWTFDTVFPQDTLFTNGNGLQGVAVDDDGTVFLQTFNTAADSIDIGGTLTGVIGLRIFNPDGTEVDASPYIYIDYADGVTPRDTLGFFSFLDGTGAVATDTRTGRGMRYCAAEDAVYVSQFDTIFKIDADSYEGLAKVTPFAGASLGAVGVDENCNVTVQTVVAGGRSITQYDPDLQAVTGTVGVASNFTRTVFASPDGNTVLETAFENPYTVVYQRPDEFSPYDSLGITLAGLRVEANAVNPSTGYWWFSSGNPLNGINNFNDIDPATGDTLRTYYTTQAFYAFDPADLFDENGDPVLNPTPVDSLLYNDPGSAPGGGDGVEVGRPRGISFTADGNTAYVVLYNRSGAVQRFVRGGTATEPGTFASGRLEQNRPNPFSGSTNIEFELDRASTVTLRVFDAMGRQVGTLADGPLSAGPHSFRFDAGSLAAGVYVYTLNVEGEVSSRRMMVVR</sequence>
<feature type="signal peptide" evidence="1">
    <location>
        <begin position="1"/>
        <end position="19"/>
    </location>
</feature>
<evidence type="ECO:0000256" key="1">
    <source>
        <dbReference type="SAM" id="SignalP"/>
    </source>
</evidence>
<evidence type="ECO:0000313" key="2">
    <source>
        <dbReference type="EMBL" id="PAP78321.1"/>
    </source>
</evidence>
<dbReference type="NCBIfam" id="TIGR04183">
    <property type="entry name" value="Por_Secre_tail"/>
    <property type="match status" value="1"/>
</dbReference>
<evidence type="ECO:0000313" key="3">
    <source>
        <dbReference type="Proteomes" id="UP000216339"/>
    </source>
</evidence>
<gene>
    <name evidence="2" type="ORF">BSZ37_18790</name>
</gene>
<dbReference type="OrthoDB" id="952861at2"/>
<proteinExistence type="predicted"/>
<dbReference type="Proteomes" id="UP000216339">
    <property type="component" value="Unassembled WGS sequence"/>
</dbReference>
<evidence type="ECO:0008006" key="4">
    <source>
        <dbReference type="Google" id="ProtNLM"/>
    </source>
</evidence>
<protein>
    <recommendedName>
        <fullName evidence="4">Secretion system C-terminal sorting domain-containing protein</fullName>
    </recommendedName>
</protein>
<organism evidence="2 3">
    <name type="scientific">Rubrivirga marina</name>
    <dbReference type="NCBI Taxonomy" id="1196024"/>
    <lineage>
        <taxon>Bacteria</taxon>
        <taxon>Pseudomonadati</taxon>
        <taxon>Rhodothermota</taxon>
        <taxon>Rhodothermia</taxon>
        <taxon>Rhodothermales</taxon>
        <taxon>Rubricoccaceae</taxon>
        <taxon>Rubrivirga</taxon>
    </lineage>
</organism>
<dbReference type="InterPro" id="IPR026444">
    <property type="entry name" value="Secre_tail"/>
</dbReference>
<keyword evidence="1" id="KW-0732">Signal</keyword>
<accession>A0A271J463</accession>
<name>A0A271J463_9BACT</name>
<dbReference type="RefSeq" id="WP_095512007.1">
    <property type="nucleotide sequence ID" value="NZ_MQWD01000001.1"/>
</dbReference>
<keyword evidence="3" id="KW-1185">Reference proteome</keyword>
<reference evidence="2 3" key="1">
    <citation type="submission" date="2016-11" db="EMBL/GenBank/DDBJ databases">
        <title>Study of marine rhodopsin-containing bacteria.</title>
        <authorList>
            <person name="Yoshizawa S."/>
            <person name="Kumagai Y."/>
            <person name="Kogure K."/>
        </authorList>
    </citation>
    <scope>NUCLEOTIDE SEQUENCE [LARGE SCALE GENOMIC DNA]</scope>
    <source>
        <strain evidence="2 3">SAORIC-28</strain>
    </source>
</reference>
<feature type="chain" id="PRO_5013103242" description="Secretion system C-terminal sorting domain-containing protein" evidence="1">
    <location>
        <begin position="20"/>
        <end position="471"/>
    </location>
</feature>
<dbReference type="EMBL" id="MQWD01000001">
    <property type="protein sequence ID" value="PAP78321.1"/>
    <property type="molecule type" value="Genomic_DNA"/>
</dbReference>
<dbReference type="AlphaFoldDB" id="A0A271J463"/>
<dbReference type="Gene3D" id="2.60.40.4070">
    <property type="match status" value="1"/>
</dbReference>
<comment type="caution">
    <text evidence="2">The sequence shown here is derived from an EMBL/GenBank/DDBJ whole genome shotgun (WGS) entry which is preliminary data.</text>
</comment>